<dbReference type="RefSeq" id="WP_113615937.1">
    <property type="nucleotide sequence ID" value="NZ_QFFJ01000001.1"/>
</dbReference>
<dbReference type="EMBL" id="QFFJ01000001">
    <property type="protein sequence ID" value="RBL93340.1"/>
    <property type="molecule type" value="Genomic_DNA"/>
</dbReference>
<gene>
    <name evidence="2" type="ORF">DF182_12505</name>
</gene>
<evidence type="ECO:0000259" key="1">
    <source>
        <dbReference type="Pfam" id="PF18863"/>
    </source>
</evidence>
<reference evidence="2 3" key="1">
    <citation type="submission" date="2018-05" db="EMBL/GenBank/DDBJ databases">
        <title>Chitinophaga sp. K3CV102501T nov., isolated from isolated from a monsoon evergreen broad-leaved forest soil.</title>
        <authorList>
            <person name="Lv Y."/>
        </authorList>
    </citation>
    <scope>NUCLEOTIDE SEQUENCE [LARGE SCALE GENOMIC DNA]</scope>
    <source>
        <strain evidence="2 3">GDMCC 1.1325</strain>
    </source>
</reference>
<keyword evidence="3" id="KW-1185">Reference proteome</keyword>
<dbReference type="OrthoDB" id="9786278at2"/>
<proteinExistence type="predicted"/>
<evidence type="ECO:0000313" key="2">
    <source>
        <dbReference type="EMBL" id="RBL93340.1"/>
    </source>
</evidence>
<evidence type="ECO:0000313" key="3">
    <source>
        <dbReference type="Proteomes" id="UP000253410"/>
    </source>
</evidence>
<organism evidence="2 3">
    <name type="scientific">Chitinophaga flava</name>
    <dbReference type="NCBI Taxonomy" id="2259036"/>
    <lineage>
        <taxon>Bacteria</taxon>
        <taxon>Pseudomonadati</taxon>
        <taxon>Bacteroidota</taxon>
        <taxon>Chitinophagia</taxon>
        <taxon>Chitinophagales</taxon>
        <taxon>Chitinophagaceae</taxon>
        <taxon>Chitinophaga</taxon>
    </lineage>
</organism>
<feature type="domain" description="HEPN AbiJ-N-terminal" evidence="1">
    <location>
        <begin position="1"/>
        <end position="160"/>
    </location>
</feature>
<dbReference type="AlphaFoldDB" id="A0A365Y4A4"/>
<dbReference type="InterPro" id="IPR049503">
    <property type="entry name" value="AbiJ_NTD4"/>
</dbReference>
<sequence length="290" mass="33241">MKFSERIGITQSQKELQLTTLDDDLKNGLWNIYNVCIYNLISGSNHGSNSLSGIGELFANHLWHNFFKLTIDSAPSDYYKLYYSLKKRFYEGEWYETFDLIQESYSYLVGINFFKVPQNVENSFNEILEREFSGYRFIQGIIAPITNKHEISELNNAIENTEIFSTLNGCNIHLRSALEKLSDKITPDYRNSIKESISAVESICKVISTRPKDTLNSAIDRIKGKIKIHAQLEQGFKNIYNYTSDEGGVRHGMMDTPSCDFEDAKFMLISCSAFINYLIVKANKAGINFQ</sequence>
<accession>A0A365Y4A4</accession>
<name>A0A365Y4A4_9BACT</name>
<dbReference type="Pfam" id="PF18863">
    <property type="entry name" value="AbiJ_NTD4"/>
    <property type="match status" value="1"/>
</dbReference>
<comment type="caution">
    <text evidence="2">The sequence shown here is derived from an EMBL/GenBank/DDBJ whole genome shotgun (WGS) entry which is preliminary data.</text>
</comment>
<dbReference type="Proteomes" id="UP000253410">
    <property type="component" value="Unassembled WGS sequence"/>
</dbReference>
<protein>
    <recommendedName>
        <fullName evidence="1">HEPN AbiJ-N-terminal domain-containing protein</fullName>
    </recommendedName>
</protein>